<dbReference type="InterPro" id="IPR008004">
    <property type="entry name" value="OCTOPUS-like"/>
</dbReference>
<dbReference type="PANTHER" id="PTHR35995">
    <property type="entry name" value="OS04G0690500 PROTEIN"/>
    <property type="match status" value="1"/>
</dbReference>
<dbReference type="Proteomes" id="UP000489600">
    <property type="component" value="Unassembled WGS sequence"/>
</dbReference>
<gene>
    <name evidence="1" type="ORF">ANE_LOCUS22084</name>
</gene>
<reference evidence="1" key="1">
    <citation type="submission" date="2019-07" db="EMBL/GenBank/DDBJ databases">
        <authorList>
            <person name="Dittberner H."/>
        </authorList>
    </citation>
    <scope>NUCLEOTIDE SEQUENCE [LARGE SCALE GENOMIC DNA]</scope>
</reference>
<proteinExistence type="predicted"/>
<dbReference type="OrthoDB" id="1924480at2759"/>
<dbReference type="AlphaFoldDB" id="A0A565CD61"/>
<dbReference type="Pfam" id="PF05340">
    <property type="entry name" value="DUF740"/>
    <property type="match status" value="1"/>
</dbReference>
<evidence type="ECO:0000313" key="2">
    <source>
        <dbReference type="Proteomes" id="UP000489600"/>
    </source>
</evidence>
<dbReference type="EMBL" id="CABITT030000007">
    <property type="protein sequence ID" value="VVB11640.1"/>
    <property type="molecule type" value="Genomic_DNA"/>
</dbReference>
<keyword evidence="2" id="KW-1185">Reference proteome</keyword>
<comment type="caution">
    <text evidence="1">The sequence shown here is derived from an EMBL/GenBank/DDBJ whole genome shotgun (WGS) entry which is preliminary data.</text>
</comment>
<name>A0A565CD61_9BRAS</name>
<evidence type="ECO:0000313" key="1">
    <source>
        <dbReference type="EMBL" id="VVB11640.1"/>
    </source>
</evidence>
<protein>
    <submittedName>
        <fullName evidence="1">Uncharacterized protein</fullName>
    </submittedName>
</protein>
<organism evidence="1 2">
    <name type="scientific">Arabis nemorensis</name>
    <dbReference type="NCBI Taxonomy" id="586526"/>
    <lineage>
        <taxon>Eukaryota</taxon>
        <taxon>Viridiplantae</taxon>
        <taxon>Streptophyta</taxon>
        <taxon>Embryophyta</taxon>
        <taxon>Tracheophyta</taxon>
        <taxon>Spermatophyta</taxon>
        <taxon>Magnoliopsida</taxon>
        <taxon>eudicotyledons</taxon>
        <taxon>Gunneridae</taxon>
        <taxon>Pentapetalae</taxon>
        <taxon>rosids</taxon>
        <taxon>malvids</taxon>
        <taxon>Brassicales</taxon>
        <taxon>Brassicaceae</taxon>
        <taxon>Arabideae</taxon>
        <taxon>Arabis</taxon>
    </lineage>
</organism>
<accession>A0A565CD61</accession>
<dbReference type="PANTHER" id="PTHR35995:SF2">
    <property type="entry name" value="(RAPE) HYPOTHETICAL PROTEIN"/>
    <property type="match status" value="1"/>
</dbReference>
<sequence>MKLENQSSLSSCNIHPIEFTEGVCPLCLNERLLVLASLQRLRPSSPSCSYHTIKEPKNILRNSSKKKNIRLFSFFGFFELPHHKSNHQTTSIISPEDSFISIKFGENGATSWEKGKARSEIEHCKASWDHHVMVHTKKKEIMAHPTPRPLLMWRKRISRLIHVISFRSRSSACNVSAKVRGDVT</sequence>